<evidence type="ECO:0000313" key="2">
    <source>
        <dbReference type="EMBL" id="GAF73993.1"/>
    </source>
</evidence>
<dbReference type="SUPFAM" id="SSF56672">
    <property type="entry name" value="DNA/RNA polymerases"/>
    <property type="match status" value="1"/>
</dbReference>
<proteinExistence type="predicted"/>
<dbReference type="InterPro" id="IPR030931">
    <property type="entry name" value="Group_II_RT_mat"/>
</dbReference>
<dbReference type="Pfam" id="PF00078">
    <property type="entry name" value="RVT_1"/>
    <property type="match status" value="1"/>
</dbReference>
<organism evidence="2">
    <name type="scientific">marine sediment metagenome</name>
    <dbReference type="NCBI Taxonomy" id="412755"/>
    <lineage>
        <taxon>unclassified sequences</taxon>
        <taxon>metagenomes</taxon>
        <taxon>ecological metagenomes</taxon>
    </lineage>
</organism>
<comment type="caution">
    <text evidence="2">The sequence shown here is derived from an EMBL/GenBank/DDBJ whole genome shotgun (WGS) entry which is preliminary data.</text>
</comment>
<dbReference type="AlphaFoldDB" id="X0RYZ8"/>
<feature type="domain" description="Reverse transcriptase" evidence="1">
    <location>
        <begin position="19"/>
        <end position="267"/>
    </location>
</feature>
<protein>
    <recommendedName>
        <fullName evidence="1">Reverse transcriptase domain-containing protein</fullName>
    </recommendedName>
</protein>
<dbReference type="InterPro" id="IPR043502">
    <property type="entry name" value="DNA/RNA_pol_sf"/>
</dbReference>
<sequence>DEQTAEEYARELVTNLKSLLERAKSGTYKAPPVRRVHIPKGSSGKEKRPIGVPTFEDKVLQRAVQMVLEPLYEQDFLDCSYGFRPKRSAHDALRVLWEHLMELGGGWIIDLDIRKFFDTMNHAHLRGILKGRVRDGVLLRLIGKWLKAGVWEKGSVSYPEQGTPQGGVISPMLSNIYLHEVLDQWFMEVVRPRMRGKAYLVRFADDAVLIFSDEQDARRVMEVLPKRFGKYGLTVHPEKTRLIRFRRPGSTTERKGSSSFNFLGFTHYWGRSRKGNWVVKRKTEKSRFSRALKAVAEWCKRNRHLPVKEQHKALGRKLWGHYSYYGITGNARSLQSFRYQVQRVWRKWLNRRSRGNHMPWEKFNLLRGRYPLPPVRVVHSVYAAKL</sequence>
<gene>
    <name evidence="2" type="ORF">S01H1_05499</name>
</gene>
<dbReference type="EMBL" id="BARS01002865">
    <property type="protein sequence ID" value="GAF73993.1"/>
    <property type="molecule type" value="Genomic_DNA"/>
</dbReference>
<dbReference type="PANTHER" id="PTHR34047:SF8">
    <property type="entry name" value="PROTEIN YKFC"/>
    <property type="match status" value="1"/>
</dbReference>
<dbReference type="InterPro" id="IPR000477">
    <property type="entry name" value="RT_dom"/>
</dbReference>
<dbReference type="InterPro" id="IPR051083">
    <property type="entry name" value="GrpII_Intron_Splice-Mob/Def"/>
</dbReference>
<reference evidence="2" key="1">
    <citation type="journal article" date="2014" name="Front. Microbiol.">
        <title>High frequency of phylogenetically diverse reductive dehalogenase-homologous genes in deep subseafloor sedimentary metagenomes.</title>
        <authorList>
            <person name="Kawai M."/>
            <person name="Futagami T."/>
            <person name="Toyoda A."/>
            <person name="Takaki Y."/>
            <person name="Nishi S."/>
            <person name="Hori S."/>
            <person name="Arai W."/>
            <person name="Tsubouchi T."/>
            <person name="Morono Y."/>
            <person name="Uchiyama I."/>
            <person name="Ito T."/>
            <person name="Fujiyama A."/>
            <person name="Inagaki F."/>
            <person name="Takami H."/>
        </authorList>
    </citation>
    <scope>NUCLEOTIDE SEQUENCE</scope>
    <source>
        <strain evidence="2">Expedition CK06-06</strain>
    </source>
</reference>
<feature type="non-terminal residue" evidence="2">
    <location>
        <position position="1"/>
    </location>
</feature>
<dbReference type="NCBIfam" id="TIGR04416">
    <property type="entry name" value="group_II_RT_mat"/>
    <property type="match status" value="1"/>
</dbReference>
<dbReference type="CDD" id="cd01651">
    <property type="entry name" value="RT_G2_intron"/>
    <property type="match status" value="1"/>
</dbReference>
<dbReference type="PROSITE" id="PS50878">
    <property type="entry name" value="RT_POL"/>
    <property type="match status" value="1"/>
</dbReference>
<accession>X0RYZ8</accession>
<evidence type="ECO:0000259" key="1">
    <source>
        <dbReference type="PROSITE" id="PS50878"/>
    </source>
</evidence>
<name>X0RYZ8_9ZZZZ</name>
<dbReference type="PANTHER" id="PTHR34047">
    <property type="entry name" value="NUCLEAR INTRON MATURASE 1, MITOCHONDRIAL-RELATED"/>
    <property type="match status" value="1"/>
</dbReference>